<keyword evidence="4" id="KW-1185">Reference proteome</keyword>
<dbReference type="SUPFAM" id="SSF53850">
    <property type="entry name" value="Periplasmic binding protein-like II"/>
    <property type="match status" value="1"/>
</dbReference>
<dbReference type="Gene3D" id="3.40.190.10">
    <property type="entry name" value="Periplasmic binding protein-like II"/>
    <property type="match status" value="2"/>
</dbReference>
<evidence type="ECO:0000256" key="1">
    <source>
        <dbReference type="SAM" id="SignalP"/>
    </source>
</evidence>
<dbReference type="Proteomes" id="UP000006286">
    <property type="component" value="Chromosome"/>
</dbReference>
<dbReference type="RefSeq" id="WP_014995658.1">
    <property type="nucleotide sequence ID" value="NC_018691.1"/>
</dbReference>
<reference evidence="3 4" key="1">
    <citation type="journal article" date="2012" name="J. Bacteriol.">
        <title>Complete genome sequence of Alcanivorax dieselolei type strain B5.</title>
        <authorList>
            <person name="Lai Q."/>
            <person name="Li W."/>
            <person name="Shao Z."/>
        </authorList>
    </citation>
    <scope>NUCLEOTIDE SEQUENCE [LARGE SCALE GENOMIC DNA]</scope>
    <source>
        <strain evidence="4">DSM 16502 / CGMCC 1.3690 / B-5</strain>
    </source>
</reference>
<dbReference type="AlphaFoldDB" id="K0CJ55"/>
<dbReference type="PANTHER" id="PTHR31528">
    <property type="entry name" value="4-AMINO-5-HYDROXYMETHYL-2-METHYLPYRIMIDINE PHOSPHATE SYNTHASE THI11-RELATED"/>
    <property type="match status" value="1"/>
</dbReference>
<evidence type="ECO:0000259" key="2">
    <source>
        <dbReference type="Pfam" id="PF09084"/>
    </source>
</evidence>
<sequence length="342" mass="37634">MTSFTRLLRYCLMASLLVSAALAGADTRLKMVLNWKYEGSQAWFFLAKEKGYFKEEGIDVVLDQGEGSAASIGKVASGAYDVGFGDTNAIIEAAATHPDRAPVAVYMIYNTPPFVIAVKSGSDIKTPGDLSGKTLAGPANDGALKLFPALARQVGLDTDSVNILNVAPNLREQTLLRDRADGIFGYLNTIRFSAKLVGMNPDQDLRFIRYSDHGLDLYSNAVFFSQDIINEKPEVVHGFVRALNKAIKEVIADPDAGVDYVLKQEPLLNREVEKARLLATLQWEMNHPEIGKIGLGAVDQARLKRSIDIDVQAKNLPRVPTVEQIFDSRFLPAEEDRIHQLK</sequence>
<feature type="domain" description="SsuA/THI5-like" evidence="2">
    <location>
        <begin position="43"/>
        <end position="256"/>
    </location>
</feature>
<accession>K0CJ55</accession>
<evidence type="ECO:0000313" key="4">
    <source>
        <dbReference type="Proteomes" id="UP000006286"/>
    </source>
</evidence>
<gene>
    <name evidence="3" type="ordered locus">B5T_03329</name>
</gene>
<feature type="signal peptide" evidence="1">
    <location>
        <begin position="1"/>
        <end position="23"/>
    </location>
</feature>
<name>K0CJ55_ALCDB</name>
<dbReference type="EMBL" id="CP003466">
    <property type="protein sequence ID" value="AFT71596.1"/>
    <property type="molecule type" value="Genomic_DNA"/>
</dbReference>
<protein>
    <submittedName>
        <fullName evidence="3">Putative ABC transporter substrate binding protein</fullName>
    </submittedName>
</protein>
<dbReference type="PANTHER" id="PTHR31528:SF15">
    <property type="entry name" value="RIBOFLAVIN-BINDING PROTEIN RIBY"/>
    <property type="match status" value="1"/>
</dbReference>
<dbReference type="KEGG" id="adi:B5T_03329"/>
<feature type="chain" id="PRO_5003830063" evidence="1">
    <location>
        <begin position="24"/>
        <end position="342"/>
    </location>
</feature>
<dbReference type="STRING" id="930169.B5T_03329"/>
<dbReference type="eggNOG" id="COG0715">
    <property type="taxonomic scope" value="Bacteria"/>
</dbReference>
<dbReference type="InterPro" id="IPR015168">
    <property type="entry name" value="SsuA/THI5"/>
</dbReference>
<evidence type="ECO:0000313" key="3">
    <source>
        <dbReference type="EMBL" id="AFT71596.1"/>
    </source>
</evidence>
<proteinExistence type="predicted"/>
<dbReference type="Pfam" id="PF09084">
    <property type="entry name" value="NMT1"/>
    <property type="match status" value="1"/>
</dbReference>
<dbReference type="PATRIC" id="fig|930169.3.peg.3287"/>
<dbReference type="OrthoDB" id="9815602at2"/>
<organism evidence="3 4">
    <name type="scientific">Alcanivorax dieselolei (strain DSM 16502 / CGMCC 1.3690 / MCCC 1A00001 / B-5)</name>
    <name type="common">Alloalcanivorax dieselolei</name>
    <dbReference type="NCBI Taxonomy" id="930169"/>
    <lineage>
        <taxon>Bacteria</taxon>
        <taxon>Pseudomonadati</taxon>
        <taxon>Pseudomonadota</taxon>
        <taxon>Gammaproteobacteria</taxon>
        <taxon>Oceanospirillales</taxon>
        <taxon>Alcanivoracaceae</taxon>
        <taxon>Alloalcanivorax</taxon>
    </lineage>
</organism>
<dbReference type="InterPro" id="IPR027939">
    <property type="entry name" value="NMT1/THI5"/>
</dbReference>
<dbReference type="HOGENOM" id="CLU_028871_1_1_6"/>
<keyword evidence="1" id="KW-0732">Signal</keyword>
<dbReference type="GO" id="GO:0009228">
    <property type="term" value="P:thiamine biosynthetic process"/>
    <property type="evidence" value="ECO:0007669"/>
    <property type="project" value="InterPro"/>
</dbReference>